<protein>
    <submittedName>
        <fullName evidence="1">Uncharacterized protein</fullName>
    </submittedName>
</protein>
<accession>A0A8T4IF77</accession>
<proteinExistence type="predicted"/>
<dbReference type="EMBL" id="JAGRQC010000001">
    <property type="protein sequence ID" value="MBR0550909.1"/>
    <property type="molecule type" value="Genomic_DNA"/>
</dbReference>
<evidence type="ECO:0000313" key="1">
    <source>
        <dbReference type="EMBL" id="MBR0550909.1"/>
    </source>
</evidence>
<evidence type="ECO:0000313" key="2">
    <source>
        <dbReference type="Proteomes" id="UP000676996"/>
    </source>
</evidence>
<organism evidence="1 2">
    <name type="scientific">Stakelama marina</name>
    <dbReference type="NCBI Taxonomy" id="2826939"/>
    <lineage>
        <taxon>Bacteria</taxon>
        <taxon>Pseudomonadati</taxon>
        <taxon>Pseudomonadota</taxon>
        <taxon>Alphaproteobacteria</taxon>
        <taxon>Sphingomonadales</taxon>
        <taxon>Sphingomonadaceae</taxon>
        <taxon>Stakelama</taxon>
    </lineage>
</organism>
<comment type="caution">
    <text evidence="1">The sequence shown here is derived from an EMBL/GenBank/DDBJ whole genome shotgun (WGS) entry which is preliminary data.</text>
</comment>
<sequence>MAGLQWCGSGAEAKNRTCRRSKATQFRIAPADAGRIRCYATEILDRASACFLTVSLDPKRPDNPVIALLDAQWNPLADSSANTCHATRLLRAALAPLLQSLSEAWPPHALSQPLGVVSDGSGIGFSPDLPCPHHENWAGHIFDGDARLIELLAFQPGSTWSLLSTLSGGDTRH</sequence>
<name>A0A8T4IF77_9SPHN</name>
<reference evidence="1" key="1">
    <citation type="submission" date="2021-04" db="EMBL/GenBank/DDBJ databases">
        <title>Ouciella asimina sp. nov., isolated from the surface seawater in the hydrothermal field of Okinawa Trough.</title>
        <authorList>
            <person name="Shuang W."/>
        </authorList>
    </citation>
    <scope>NUCLEOTIDE SEQUENCE</scope>
    <source>
        <strain evidence="1">LXI357</strain>
    </source>
</reference>
<dbReference type="RefSeq" id="WP_284052206.1">
    <property type="nucleotide sequence ID" value="NZ_JAGRQC010000001.1"/>
</dbReference>
<gene>
    <name evidence="1" type="ORF">J7S20_00145</name>
</gene>
<dbReference type="AlphaFoldDB" id="A0A8T4IF77"/>
<keyword evidence="2" id="KW-1185">Reference proteome</keyword>
<dbReference type="Proteomes" id="UP000676996">
    <property type="component" value="Unassembled WGS sequence"/>
</dbReference>